<accession>A0A6A6ULS3</accession>
<dbReference type="Gene3D" id="1.10.8.10">
    <property type="entry name" value="DNA helicase RuvA subunit, C-terminal domain"/>
    <property type="match status" value="1"/>
</dbReference>
<keyword evidence="1" id="KW-0175">Coiled coil</keyword>
<dbReference type="InterPro" id="IPR050730">
    <property type="entry name" value="UBX_domain-protein"/>
</dbReference>
<protein>
    <submittedName>
        <fullName evidence="4">UBX-domain-containing protein</fullName>
    </submittedName>
</protein>
<evidence type="ECO:0000256" key="2">
    <source>
        <dbReference type="SAM" id="MobiDB-lite"/>
    </source>
</evidence>
<dbReference type="Gene3D" id="3.40.30.10">
    <property type="entry name" value="Glutaredoxin"/>
    <property type="match status" value="1"/>
</dbReference>
<dbReference type="Proteomes" id="UP000799302">
    <property type="component" value="Unassembled WGS sequence"/>
</dbReference>
<sequence length="510" mass="57592">MESTDIDIGDLTPVQQAALEQYTAVTGQDVEAAIPLLQRAQWNTQIAITRFFDGEPEVDPVQEALSAAAPQDTRRQETLAESLQFSRHRSRIPPAPRIVPPPNPELNYRPGFPFNIILAPFSLASYILTRVFRIFAPLIPFLPTLLARLKSQDSTRVSNRRSLKPRDTAARFIREFEEQYGSNQLPFRELGYAHSLDEAKRDLKYLLVVILSPEHDDNDLYVQETLLAPEVIAFVQNKDSNIILWGGSIQDSEAYQVATAFNVTKFPYAALIASTPNSSSSSSFATSGTGMGIIAPLSGLLPPAEFLSKIRRAMDSHMPEINRLRSEQAERNATRSIREQQDSAYDRSLAKDRERAKQKREEEEKRKQEEESERKAEEQREQAAHKSEGWKMWRAVRIKPEPSTSDQNAVRVSLRLPDGSRAMRKFEGSAEVEEIYAFVECAELLDSAVLSKEIAKPEGYDHQYPFKLVSPMPRTVYDINSQGTIREVIGRSANLIVEPIDVDDEDDDDV</sequence>
<dbReference type="CDD" id="cd14273">
    <property type="entry name" value="UBA_TAP-C_like"/>
    <property type="match status" value="1"/>
</dbReference>
<dbReference type="InterPro" id="IPR001012">
    <property type="entry name" value="UBX_dom"/>
</dbReference>
<feature type="region of interest" description="Disordered" evidence="2">
    <location>
        <begin position="325"/>
        <end position="388"/>
    </location>
</feature>
<dbReference type="GO" id="GO:0043130">
    <property type="term" value="F:ubiquitin binding"/>
    <property type="evidence" value="ECO:0007669"/>
    <property type="project" value="TreeGrafter"/>
</dbReference>
<dbReference type="SMART" id="SM00594">
    <property type="entry name" value="UAS"/>
    <property type="match status" value="1"/>
</dbReference>
<proteinExistence type="predicted"/>
<evidence type="ECO:0000256" key="1">
    <source>
        <dbReference type="ARBA" id="ARBA00023054"/>
    </source>
</evidence>
<dbReference type="Pfam" id="PF14555">
    <property type="entry name" value="UBA_4"/>
    <property type="match status" value="1"/>
</dbReference>
<dbReference type="InterPro" id="IPR029071">
    <property type="entry name" value="Ubiquitin-like_domsf"/>
</dbReference>
<reference evidence="4" key="1">
    <citation type="journal article" date="2020" name="Stud. Mycol.">
        <title>101 Dothideomycetes genomes: a test case for predicting lifestyles and emergence of pathogens.</title>
        <authorList>
            <person name="Haridas S."/>
            <person name="Albert R."/>
            <person name="Binder M."/>
            <person name="Bloem J."/>
            <person name="Labutti K."/>
            <person name="Salamov A."/>
            <person name="Andreopoulos B."/>
            <person name="Baker S."/>
            <person name="Barry K."/>
            <person name="Bills G."/>
            <person name="Bluhm B."/>
            <person name="Cannon C."/>
            <person name="Castanera R."/>
            <person name="Culley D."/>
            <person name="Daum C."/>
            <person name="Ezra D."/>
            <person name="Gonzalez J."/>
            <person name="Henrissat B."/>
            <person name="Kuo A."/>
            <person name="Liang C."/>
            <person name="Lipzen A."/>
            <person name="Lutzoni F."/>
            <person name="Magnuson J."/>
            <person name="Mondo S."/>
            <person name="Nolan M."/>
            <person name="Ohm R."/>
            <person name="Pangilinan J."/>
            <person name="Park H.-J."/>
            <person name="Ramirez L."/>
            <person name="Alfaro M."/>
            <person name="Sun H."/>
            <person name="Tritt A."/>
            <person name="Yoshinaga Y."/>
            <person name="Zwiers L.-H."/>
            <person name="Turgeon B."/>
            <person name="Goodwin S."/>
            <person name="Spatafora J."/>
            <person name="Crous P."/>
            <person name="Grigoriev I."/>
        </authorList>
    </citation>
    <scope>NUCLEOTIDE SEQUENCE</scope>
    <source>
        <strain evidence="4">CBS 115976</strain>
    </source>
</reference>
<dbReference type="InterPro" id="IPR036249">
    <property type="entry name" value="Thioredoxin-like_sf"/>
</dbReference>
<dbReference type="PANTHER" id="PTHR23322:SF1">
    <property type="entry name" value="FAS-ASSOCIATED FACTOR 2"/>
    <property type="match status" value="1"/>
</dbReference>
<dbReference type="PROSITE" id="PS50033">
    <property type="entry name" value="UBX"/>
    <property type="match status" value="1"/>
</dbReference>
<dbReference type="OrthoDB" id="1026733at2759"/>
<evidence type="ECO:0000313" key="5">
    <source>
        <dbReference type="Proteomes" id="UP000799302"/>
    </source>
</evidence>
<dbReference type="EMBL" id="MU004231">
    <property type="protein sequence ID" value="KAF2673189.1"/>
    <property type="molecule type" value="Genomic_DNA"/>
</dbReference>
<dbReference type="SUPFAM" id="SSF54236">
    <property type="entry name" value="Ubiquitin-like"/>
    <property type="match status" value="1"/>
</dbReference>
<dbReference type="GO" id="GO:0005783">
    <property type="term" value="C:endoplasmic reticulum"/>
    <property type="evidence" value="ECO:0007669"/>
    <property type="project" value="TreeGrafter"/>
</dbReference>
<evidence type="ECO:0000259" key="3">
    <source>
        <dbReference type="PROSITE" id="PS50033"/>
    </source>
</evidence>
<dbReference type="InterPro" id="IPR006577">
    <property type="entry name" value="UAS"/>
</dbReference>
<keyword evidence="5" id="KW-1185">Reference proteome</keyword>
<dbReference type="InterPro" id="IPR009060">
    <property type="entry name" value="UBA-like_sf"/>
</dbReference>
<feature type="domain" description="UBX" evidence="3">
    <location>
        <begin position="405"/>
        <end position="474"/>
    </location>
</feature>
<organism evidence="4 5">
    <name type="scientific">Microthyrium microscopicum</name>
    <dbReference type="NCBI Taxonomy" id="703497"/>
    <lineage>
        <taxon>Eukaryota</taxon>
        <taxon>Fungi</taxon>
        <taxon>Dikarya</taxon>
        <taxon>Ascomycota</taxon>
        <taxon>Pezizomycotina</taxon>
        <taxon>Dothideomycetes</taxon>
        <taxon>Dothideomycetes incertae sedis</taxon>
        <taxon>Microthyriales</taxon>
        <taxon>Microthyriaceae</taxon>
        <taxon>Microthyrium</taxon>
    </lineage>
</organism>
<dbReference type="AlphaFoldDB" id="A0A6A6ULS3"/>
<gene>
    <name evidence="4" type="ORF">BT63DRAFT_410225</name>
</gene>
<dbReference type="Gene3D" id="3.10.20.90">
    <property type="entry name" value="Phosphatidylinositol 3-kinase Catalytic Subunit, Chain A, domain 1"/>
    <property type="match status" value="1"/>
</dbReference>
<dbReference type="SUPFAM" id="SSF46934">
    <property type="entry name" value="UBA-like"/>
    <property type="match status" value="1"/>
</dbReference>
<dbReference type="PANTHER" id="PTHR23322">
    <property type="entry name" value="FAS-ASSOCIATED PROTEIN"/>
    <property type="match status" value="1"/>
</dbReference>
<evidence type="ECO:0000313" key="4">
    <source>
        <dbReference type="EMBL" id="KAF2673189.1"/>
    </source>
</evidence>
<dbReference type="Pfam" id="PF00789">
    <property type="entry name" value="UBX"/>
    <property type="match status" value="1"/>
</dbReference>
<name>A0A6A6ULS3_9PEZI</name>
<dbReference type="SMART" id="SM00166">
    <property type="entry name" value="UBX"/>
    <property type="match status" value="1"/>
</dbReference>
<dbReference type="SUPFAM" id="SSF52833">
    <property type="entry name" value="Thioredoxin-like"/>
    <property type="match status" value="1"/>
</dbReference>
<dbReference type="GO" id="GO:0036503">
    <property type="term" value="P:ERAD pathway"/>
    <property type="evidence" value="ECO:0007669"/>
    <property type="project" value="TreeGrafter"/>
</dbReference>
<dbReference type="CDD" id="cd01767">
    <property type="entry name" value="UBX"/>
    <property type="match status" value="1"/>
</dbReference>